<comment type="catalytic activity">
    <reaction evidence="7">
        <text>a 3'-end 3'-phospho-ribonucleotide-RNA + a 5'-end dephospho-ribonucleoside-RNA + GTP = a ribonucleotidyl-ribonucleotide-RNA + GMP + diphosphate</text>
        <dbReference type="Rhea" id="RHEA:68076"/>
        <dbReference type="Rhea" id="RHEA-COMP:10463"/>
        <dbReference type="Rhea" id="RHEA-COMP:13936"/>
        <dbReference type="Rhea" id="RHEA-COMP:17355"/>
        <dbReference type="ChEBI" id="CHEBI:33019"/>
        <dbReference type="ChEBI" id="CHEBI:37565"/>
        <dbReference type="ChEBI" id="CHEBI:58115"/>
        <dbReference type="ChEBI" id="CHEBI:83062"/>
        <dbReference type="ChEBI" id="CHEBI:138284"/>
        <dbReference type="ChEBI" id="CHEBI:173118"/>
        <dbReference type="EC" id="6.5.1.8"/>
    </reaction>
</comment>
<dbReference type="Pfam" id="PF01139">
    <property type="entry name" value="RtcB"/>
    <property type="match status" value="1"/>
</dbReference>
<accession>A0A370QQJ7</accession>
<sequence>MYSISRIEKAFLRKGIRVSRVNDIVSLTRITDGVSASVLLPAALPLEEKAVTQLMNFAAVRVPGSEGHVCKACATPDFHPGAIAPVGSIVATTPDMVIPAAIGTDINCGMRLLTTGLTLAQLETRREDVCRRLTHALLQNGRDIPMTGAAFRALFDDGPQACLDRLLKQGLWASADGDRLQREVDACIGLTDFGGKAAWAPPALTTTARDVLRDPSLGTPGAGNHFVELQVVDGILERRAAWQYGLREGDVVIMIHSGSRDVGFYVGQRWMDNARNQWPAGEKHPASGLYGLTGALADEYLQAMGAAARYAWLNRVALAEMVRQCLADVFQQDDSRLTVDVPHNVVLREGGMNIHRKGATPAAAGDLALIPGSMGDYSYVVSGLGNAEWLNSCSHGAGRRMRRQAVRALRPTADDALPWHCVTLREERRVEEAPAAYKRIGPVIDAQEEAGLIQRVARLRPWMTFKA</sequence>
<feature type="binding site" evidence="9">
    <location>
        <position position="466"/>
    </location>
    <ligand>
        <name>GMP</name>
        <dbReference type="ChEBI" id="CHEBI:58115"/>
    </ligand>
</feature>
<dbReference type="Proteomes" id="UP000254848">
    <property type="component" value="Unassembled WGS sequence"/>
</dbReference>
<feature type="binding site" evidence="9">
    <location>
        <begin position="224"/>
        <end position="228"/>
    </location>
    <ligand>
        <name>GMP</name>
        <dbReference type="ChEBI" id="CHEBI:58115"/>
    </ligand>
</feature>
<dbReference type="InterPro" id="IPR001233">
    <property type="entry name" value="RtcB"/>
</dbReference>
<keyword evidence="5 9" id="KW-0342">GTP-binding</keyword>
<comment type="similarity">
    <text evidence="11">Belongs to the RtcB family.</text>
</comment>
<evidence type="ECO:0000256" key="1">
    <source>
        <dbReference type="ARBA" id="ARBA00022598"/>
    </source>
</evidence>
<dbReference type="GO" id="GO:0005525">
    <property type="term" value="F:GTP binding"/>
    <property type="evidence" value="ECO:0007669"/>
    <property type="project" value="UniProtKB-KW"/>
</dbReference>
<keyword evidence="13" id="KW-1185">Reference proteome</keyword>
<keyword evidence="1 11" id="KW-0436">Ligase</keyword>
<dbReference type="InterPro" id="IPR036025">
    <property type="entry name" value="RtcB-like_sf"/>
</dbReference>
<keyword evidence="3 9" id="KW-0547">Nucleotide-binding</keyword>
<dbReference type="GO" id="GO:0046872">
    <property type="term" value="F:metal ion binding"/>
    <property type="evidence" value="ECO:0007669"/>
    <property type="project" value="UniProtKB-UniRule"/>
</dbReference>
<dbReference type="PANTHER" id="PTHR11118:SF1">
    <property type="entry name" value="RNA-SPLICING LIGASE RTCB HOMOLOG"/>
    <property type="match status" value="1"/>
</dbReference>
<dbReference type="Gene3D" id="3.90.1860.10">
    <property type="entry name" value="tRNA-splicing ligase RtcB"/>
    <property type="match status" value="1"/>
</dbReference>
<feature type="binding site" evidence="9">
    <location>
        <begin position="395"/>
        <end position="398"/>
    </location>
    <ligand>
        <name>GMP</name>
        <dbReference type="ChEBI" id="CHEBI:58115"/>
    </ligand>
</feature>
<dbReference type="PANTHER" id="PTHR11118">
    <property type="entry name" value="RNA-SPLICING LIGASE RTCB HOMOLOG"/>
    <property type="match status" value="1"/>
</dbReference>
<dbReference type="OrthoDB" id="9802323at2"/>
<dbReference type="RefSeq" id="WP_115458923.1">
    <property type="nucleotide sequence ID" value="NZ_QRAP01000005.1"/>
</dbReference>
<gene>
    <name evidence="11" type="primary">rtcB</name>
    <name evidence="12" type="ORF">C8D90_105344</name>
</gene>
<reference evidence="12 13" key="1">
    <citation type="submission" date="2018-07" db="EMBL/GenBank/DDBJ databases">
        <title>Genomic Encyclopedia of Type Strains, Phase IV (KMG-IV): sequencing the most valuable type-strain genomes for metagenomic binning, comparative biology and taxonomic classification.</title>
        <authorList>
            <person name="Goeker M."/>
        </authorList>
    </citation>
    <scope>NUCLEOTIDE SEQUENCE [LARGE SCALE GENOMIC DNA]</scope>
    <source>
        <strain evidence="12 13">DSM 103736</strain>
    </source>
</reference>
<dbReference type="GO" id="GO:0006396">
    <property type="term" value="P:RNA processing"/>
    <property type="evidence" value="ECO:0007669"/>
    <property type="project" value="InterPro"/>
</dbReference>
<feature type="binding site" evidence="10">
    <location>
        <position position="343"/>
    </location>
    <ligand>
        <name>Mn(2+)</name>
        <dbReference type="ChEBI" id="CHEBI:29035"/>
        <label>2</label>
    </ligand>
</feature>
<evidence type="ECO:0000256" key="11">
    <source>
        <dbReference type="RuleBase" id="RU371113"/>
    </source>
</evidence>
<feature type="binding site" evidence="10">
    <location>
        <position position="225"/>
    </location>
    <ligand>
        <name>Mn(2+)</name>
        <dbReference type="ChEBI" id="CHEBI:29035"/>
        <label>1</label>
    </ligand>
</feature>
<keyword evidence="6 10" id="KW-0464">Manganese</keyword>
<evidence type="ECO:0000256" key="2">
    <source>
        <dbReference type="ARBA" id="ARBA00022723"/>
    </source>
</evidence>
<feature type="binding site" evidence="10">
    <location>
        <position position="256"/>
    </location>
    <ligand>
        <name>Mn(2+)</name>
        <dbReference type="ChEBI" id="CHEBI:29035"/>
        <label>2</label>
    </ligand>
</feature>
<dbReference type="SUPFAM" id="SSF103365">
    <property type="entry name" value="Hypothetical protein PH1602"/>
    <property type="match status" value="1"/>
</dbReference>
<dbReference type="GO" id="GO:0003972">
    <property type="term" value="F:RNA ligase (ATP) activity"/>
    <property type="evidence" value="ECO:0007669"/>
    <property type="project" value="TreeGrafter"/>
</dbReference>
<evidence type="ECO:0000256" key="7">
    <source>
        <dbReference type="ARBA" id="ARBA00047746"/>
    </source>
</evidence>
<dbReference type="EC" id="6.5.1.-" evidence="11"/>
<feature type="binding site" evidence="9">
    <location>
        <position position="378"/>
    </location>
    <ligand>
        <name>GMP</name>
        <dbReference type="ChEBI" id="CHEBI:58115"/>
    </ligand>
</feature>
<evidence type="ECO:0000256" key="6">
    <source>
        <dbReference type="ARBA" id="ARBA00023211"/>
    </source>
</evidence>
<comment type="caution">
    <text evidence="12">The sequence shown here is derived from an EMBL/GenBank/DDBJ whole genome shotgun (WGS) entry which is preliminary data.</text>
</comment>
<feature type="binding site" evidence="10">
    <location>
        <position position="105"/>
    </location>
    <ligand>
        <name>Mn(2+)</name>
        <dbReference type="ChEBI" id="CHEBI:29035"/>
        <label>1</label>
    </ligand>
</feature>
<feature type="binding site" evidence="9">
    <location>
        <begin position="343"/>
        <end position="344"/>
    </location>
    <ligand>
        <name>GMP</name>
        <dbReference type="ChEBI" id="CHEBI:58115"/>
    </ligand>
</feature>
<feature type="active site" description="GMP-histidine intermediate" evidence="8">
    <location>
        <position position="395"/>
    </location>
</feature>
<dbReference type="AlphaFoldDB" id="A0A370QQJ7"/>
<comment type="subunit">
    <text evidence="11">Monomer.</text>
</comment>
<dbReference type="GO" id="GO:0170057">
    <property type="term" value="F:RNA ligase (GTP) activity"/>
    <property type="evidence" value="ECO:0007669"/>
    <property type="project" value="UniProtKB-EC"/>
</dbReference>
<evidence type="ECO:0000256" key="8">
    <source>
        <dbReference type="PIRSR" id="PIRSR601233-1"/>
    </source>
</evidence>
<evidence type="ECO:0000256" key="10">
    <source>
        <dbReference type="PIRSR" id="PIRSR601233-3"/>
    </source>
</evidence>
<evidence type="ECO:0000256" key="3">
    <source>
        <dbReference type="ARBA" id="ARBA00022741"/>
    </source>
</evidence>
<dbReference type="GO" id="GO:0042245">
    <property type="term" value="P:RNA repair"/>
    <property type="evidence" value="ECO:0007669"/>
    <property type="project" value="UniProtKB-KW"/>
</dbReference>
<evidence type="ECO:0000256" key="5">
    <source>
        <dbReference type="ARBA" id="ARBA00023134"/>
    </source>
</evidence>
<protein>
    <recommendedName>
        <fullName evidence="11">tRNA-splicing ligase RtcB</fullName>
        <ecNumber evidence="11">6.5.1.-</ecNumber>
    </recommendedName>
</protein>
<name>A0A370QQJ7_9GAMM</name>
<dbReference type="EMBL" id="QRAP01000005">
    <property type="protein sequence ID" value="RDK91056.1"/>
    <property type="molecule type" value="Genomic_DNA"/>
</dbReference>
<organism evidence="12 13">
    <name type="scientific">Enterobacillus tribolii</name>
    <dbReference type="NCBI Taxonomy" id="1487935"/>
    <lineage>
        <taxon>Bacteria</taxon>
        <taxon>Pseudomonadati</taxon>
        <taxon>Pseudomonadota</taxon>
        <taxon>Gammaproteobacteria</taxon>
        <taxon>Enterobacterales</taxon>
        <taxon>Hafniaceae</taxon>
        <taxon>Enterobacillus</taxon>
    </lineage>
</organism>
<feature type="binding site" evidence="9">
    <location>
        <begin position="371"/>
        <end position="374"/>
    </location>
    <ligand>
        <name>GMP</name>
        <dbReference type="ChEBI" id="CHEBI:58115"/>
    </ligand>
</feature>
<evidence type="ECO:0000256" key="9">
    <source>
        <dbReference type="PIRSR" id="PIRSR601233-2"/>
    </source>
</evidence>
<evidence type="ECO:0000313" key="12">
    <source>
        <dbReference type="EMBL" id="RDK91056.1"/>
    </source>
</evidence>
<comment type="cofactor">
    <cofactor evidence="10 11">
        <name>Mn(2+)</name>
        <dbReference type="ChEBI" id="CHEBI:29035"/>
    </cofactor>
    <text evidence="10 11">Binds 2 manganese ions per subunit.</text>
</comment>
<proteinExistence type="inferred from homology"/>
<keyword evidence="2 10" id="KW-0479">Metal-binding</keyword>
<evidence type="ECO:0000256" key="4">
    <source>
        <dbReference type="ARBA" id="ARBA00022800"/>
    </source>
</evidence>
<evidence type="ECO:0000313" key="13">
    <source>
        <dbReference type="Proteomes" id="UP000254848"/>
    </source>
</evidence>
<keyword evidence="4" id="KW-0692">RNA repair</keyword>